<dbReference type="InterPro" id="IPR050275">
    <property type="entry name" value="PGM_Phosphatase"/>
</dbReference>
<protein>
    <submittedName>
        <fullName evidence="3">Unannotated protein</fullName>
    </submittedName>
</protein>
<keyword evidence="2" id="KW-0413">Isomerase</keyword>
<sequence length="235" mass="25444">MSLVKPPEGLRTLSDPVEGATRIVLVRHGQGFVNVEGRIGGQIGCSGLTDEGRSQVSALATRLESTGELRDATNLLASILPRAVQTAEILAPALGMTSEDILQECGLCELHPGEADNLIWEDYVERYGAPDWDADPSVPIAPGGESWVSFVDRVGSSLDDIVARYPGGRVVIATHAGFIESSLLRFLVGSPEGSAHRRLRLQTKHASMTEWEHSDIGWRLLRYNDATVVEERSSS</sequence>
<dbReference type="Pfam" id="PF00300">
    <property type="entry name" value="His_Phos_1"/>
    <property type="match status" value="1"/>
</dbReference>
<dbReference type="PANTHER" id="PTHR48100:SF1">
    <property type="entry name" value="HISTIDINE PHOSPHATASE FAMILY PROTEIN-RELATED"/>
    <property type="match status" value="1"/>
</dbReference>
<evidence type="ECO:0000256" key="2">
    <source>
        <dbReference type="ARBA" id="ARBA00023235"/>
    </source>
</evidence>
<name>A0A6J7CX66_9ZZZZ</name>
<dbReference type="EMBL" id="CAFBPM010000009">
    <property type="protein sequence ID" value="CAB5022964.1"/>
    <property type="molecule type" value="Genomic_DNA"/>
</dbReference>
<gene>
    <name evidence="3" type="ORF">UFOPK3427_00211</name>
    <name evidence="4" type="ORF">UFOPK4112_01030</name>
</gene>
<dbReference type="CDD" id="cd07067">
    <property type="entry name" value="HP_PGM_like"/>
    <property type="match status" value="1"/>
</dbReference>
<dbReference type="InterPro" id="IPR001345">
    <property type="entry name" value="PG/BPGM_mutase_AS"/>
</dbReference>
<dbReference type="PANTHER" id="PTHR48100">
    <property type="entry name" value="BROAD-SPECIFICITY PHOSPHATASE YOR283W-RELATED"/>
    <property type="match status" value="1"/>
</dbReference>
<dbReference type="SUPFAM" id="SSF53254">
    <property type="entry name" value="Phosphoglycerate mutase-like"/>
    <property type="match status" value="1"/>
</dbReference>
<reference evidence="3" key="1">
    <citation type="submission" date="2020-05" db="EMBL/GenBank/DDBJ databases">
        <authorList>
            <person name="Chiriac C."/>
            <person name="Salcher M."/>
            <person name="Ghai R."/>
            <person name="Kavagutti S V."/>
        </authorList>
    </citation>
    <scope>NUCLEOTIDE SEQUENCE</scope>
</reference>
<dbReference type="InterPro" id="IPR029033">
    <property type="entry name" value="His_PPase_superfam"/>
</dbReference>
<dbReference type="GO" id="GO:0016791">
    <property type="term" value="F:phosphatase activity"/>
    <property type="evidence" value="ECO:0007669"/>
    <property type="project" value="TreeGrafter"/>
</dbReference>
<dbReference type="AlphaFoldDB" id="A0A6J7CX66"/>
<keyword evidence="1" id="KW-0324">Glycolysis</keyword>
<dbReference type="Gene3D" id="3.40.50.1240">
    <property type="entry name" value="Phosphoglycerate mutase-like"/>
    <property type="match status" value="1"/>
</dbReference>
<accession>A0A6J7CX66</accession>
<evidence type="ECO:0000256" key="1">
    <source>
        <dbReference type="ARBA" id="ARBA00023152"/>
    </source>
</evidence>
<organism evidence="3">
    <name type="scientific">freshwater metagenome</name>
    <dbReference type="NCBI Taxonomy" id="449393"/>
    <lineage>
        <taxon>unclassified sequences</taxon>
        <taxon>metagenomes</taxon>
        <taxon>ecological metagenomes</taxon>
    </lineage>
</organism>
<evidence type="ECO:0000313" key="3">
    <source>
        <dbReference type="EMBL" id="CAB4861435.1"/>
    </source>
</evidence>
<dbReference type="InterPro" id="IPR013078">
    <property type="entry name" value="His_Pase_superF_clade-1"/>
</dbReference>
<dbReference type="PROSITE" id="PS00175">
    <property type="entry name" value="PG_MUTASE"/>
    <property type="match status" value="1"/>
</dbReference>
<dbReference type="GO" id="GO:0005737">
    <property type="term" value="C:cytoplasm"/>
    <property type="evidence" value="ECO:0007669"/>
    <property type="project" value="TreeGrafter"/>
</dbReference>
<evidence type="ECO:0000313" key="4">
    <source>
        <dbReference type="EMBL" id="CAB5022964.1"/>
    </source>
</evidence>
<dbReference type="EMBL" id="CAFBLT010000001">
    <property type="protein sequence ID" value="CAB4861435.1"/>
    <property type="molecule type" value="Genomic_DNA"/>
</dbReference>
<dbReference type="SMART" id="SM00855">
    <property type="entry name" value="PGAM"/>
    <property type="match status" value="1"/>
</dbReference>
<proteinExistence type="predicted"/>